<dbReference type="EMBL" id="FQZP01000001">
    <property type="protein sequence ID" value="SHI37105.1"/>
    <property type="molecule type" value="Genomic_DNA"/>
</dbReference>
<dbReference type="AlphaFoldDB" id="A0A1M6AKX5"/>
<evidence type="ECO:0000259" key="5">
    <source>
        <dbReference type="Pfam" id="PF02782"/>
    </source>
</evidence>
<dbReference type="InterPro" id="IPR000577">
    <property type="entry name" value="Carb_kinase_FGGY"/>
</dbReference>
<name>A0A1M6AKX5_9FIRM</name>
<dbReference type="InterPro" id="IPR050406">
    <property type="entry name" value="FGGY_Carb_Kinase"/>
</dbReference>
<dbReference type="Gene3D" id="3.30.420.40">
    <property type="match status" value="2"/>
</dbReference>
<dbReference type="CDD" id="cd07777">
    <property type="entry name" value="ASKHA_NBD_FGGY_SHK"/>
    <property type="match status" value="1"/>
</dbReference>
<dbReference type="PIRSF" id="PIRSF000538">
    <property type="entry name" value="GlpK"/>
    <property type="match status" value="1"/>
</dbReference>
<dbReference type="InterPro" id="IPR043129">
    <property type="entry name" value="ATPase_NBD"/>
</dbReference>
<dbReference type="SUPFAM" id="SSF53067">
    <property type="entry name" value="Actin-like ATPase domain"/>
    <property type="match status" value="2"/>
</dbReference>
<dbReference type="GO" id="GO:0005975">
    <property type="term" value="P:carbohydrate metabolic process"/>
    <property type="evidence" value="ECO:0007669"/>
    <property type="project" value="InterPro"/>
</dbReference>
<dbReference type="Proteomes" id="UP000324781">
    <property type="component" value="Unassembled WGS sequence"/>
</dbReference>
<dbReference type="Pfam" id="PF02782">
    <property type="entry name" value="FGGY_C"/>
    <property type="match status" value="1"/>
</dbReference>
<keyword evidence="3 6" id="KW-0418">Kinase</keyword>
<feature type="domain" description="Carbohydrate kinase FGGY N-terminal" evidence="4">
    <location>
        <begin position="3"/>
        <end position="233"/>
    </location>
</feature>
<evidence type="ECO:0000313" key="6">
    <source>
        <dbReference type="EMBL" id="SHI37105.1"/>
    </source>
</evidence>
<keyword evidence="2" id="KW-0808">Transferase</keyword>
<evidence type="ECO:0000259" key="4">
    <source>
        <dbReference type="Pfam" id="PF00370"/>
    </source>
</evidence>
<gene>
    <name evidence="6" type="ORF">SAMN05444373_100175</name>
</gene>
<proteinExistence type="inferred from homology"/>
<dbReference type="OrthoDB" id="8434698at2"/>
<comment type="similarity">
    <text evidence="1">Belongs to the FGGY kinase family.</text>
</comment>
<protein>
    <submittedName>
        <fullName evidence="6">Sedoheptulokinase</fullName>
    </submittedName>
</protein>
<dbReference type="InterPro" id="IPR018484">
    <property type="entry name" value="FGGY_N"/>
</dbReference>
<dbReference type="PANTHER" id="PTHR43095:SF5">
    <property type="entry name" value="XYLULOSE KINASE"/>
    <property type="match status" value="1"/>
</dbReference>
<organism evidence="6 7">
    <name type="scientific">Thermoclostridium caenicola</name>
    <dbReference type="NCBI Taxonomy" id="659425"/>
    <lineage>
        <taxon>Bacteria</taxon>
        <taxon>Bacillati</taxon>
        <taxon>Bacillota</taxon>
        <taxon>Clostridia</taxon>
        <taxon>Eubacteriales</taxon>
        <taxon>Oscillospiraceae</taxon>
        <taxon>Thermoclostridium</taxon>
    </lineage>
</organism>
<keyword evidence="7" id="KW-1185">Reference proteome</keyword>
<dbReference type="InterPro" id="IPR018485">
    <property type="entry name" value="FGGY_C"/>
</dbReference>
<reference evidence="6 7" key="1">
    <citation type="submission" date="2016-11" db="EMBL/GenBank/DDBJ databases">
        <authorList>
            <person name="Varghese N."/>
            <person name="Submissions S."/>
        </authorList>
    </citation>
    <scope>NUCLEOTIDE SEQUENCE [LARGE SCALE GENOMIC DNA]</scope>
    <source>
        <strain evidence="6 7">DSM 19027</strain>
    </source>
</reference>
<sequence>MVAISLDIGTTKICAIAVDCDTGDVLEVLSEANAFIPAGRAWEKIQDPGRIMEISEMLCGTLIRKYAPIACIGLTGQMHGILYLNRSGEAISPLYTWQDQCGNQPYMGHLSYAEYLTENSAYRMATGFGLTTCFYHTQTGQLPPEAYKLCTIQDYVAMRLVGKAEPIMHPSNAASLGLFDLPGRDFDRKTINRFGMNADLLPAVVPDHRIIGETREGIPVCVAIGDNQASFLGSAGVDRGTILINIGTGSQVSVLYDGTQAPENSQLEVRPYLEGMNMLVGSPLCGGSAYALLERFFREVIRMAGIEAESAYPYMNALLARKEQVTDPLLVSTRFSGTRHNPHERGRIENIGLDNFTPLSMMIGFLNGIAQELYDLAMPILTGAGFSTRHLVAAGNGVRKNPAMRSILSERFGLPVKVPLHREEAAFGAALFAMVNAGVFADPDEAGRLIRYV</sequence>
<evidence type="ECO:0000256" key="3">
    <source>
        <dbReference type="ARBA" id="ARBA00022777"/>
    </source>
</evidence>
<feature type="domain" description="Carbohydrate kinase FGGY C-terminal" evidence="5">
    <location>
        <begin position="244"/>
        <end position="436"/>
    </location>
</feature>
<accession>A0A1M6AKX5</accession>
<dbReference type="RefSeq" id="WP_149677353.1">
    <property type="nucleotide sequence ID" value="NZ_FQZP01000001.1"/>
</dbReference>
<evidence type="ECO:0000256" key="2">
    <source>
        <dbReference type="ARBA" id="ARBA00022679"/>
    </source>
</evidence>
<dbReference type="PANTHER" id="PTHR43095">
    <property type="entry name" value="SUGAR KINASE"/>
    <property type="match status" value="1"/>
</dbReference>
<dbReference type="Pfam" id="PF00370">
    <property type="entry name" value="FGGY_N"/>
    <property type="match status" value="1"/>
</dbReference>
<dbReference type="GO" id="GO:0016301">
    <property type="term" value="F:kinase activity"/>
    <property type="evidence" value="ECO:0007669"/>
    <property type="project" value="UniProtKB-KW"/>
</dbReference>
<evidence type="ECO:0000256" key="1">
    <source>
        <dbReference type="ARBA" id="ARBA00009156"/>
    </source>
</evidence>
<evidence type="ECO:0000313" key="7">
    <source>
        <dbReference type="Proteomes" id="UP000324781"/>
    </source>
</evidence>